<dbReference type="CDD" id="cd13128">
    <property type="entry name" value="MATE_Wzx_like"/>
    <property type="match status" value="1"/>
</dbReference>
<dbReference type="InterPro" id="IPR002797">
    <property type="entry name" value="Polysacc_synth"/>
</dbReference>
<dbReference type="PANTHER" id="PTHR43424:SF1">
    <property type="entry name" value="LOCUS PUTATIVE PROTEIN 1-RELATED"/>
    <property type="match status" value="1"/>
</dbReference>
<evidence type="ECO:0000256" key="5">
    <source>
        <dbReference type="SAM" id="Phobius"/>
    </source>
</evidence>
<dbReference type="GO" id="GO:0016020">
    <property type="term" value="C:membrane"/>
    <property type="evidence" value="ECO:0007669"/>
    <property type="project" value="UniProtKB-SubCell"/>
</dbReference>
<sequence length="447" mass="49929">MLKTLKVNYNKLGTNFKKQISNMSWLFFEQFFSLGIGLFVGVWVARYLGPDRYGQYNYALSLVALFMPLVQLGLNGIVVREIVFQKDANSRDEILGTTFVIRLVTGTIAVFLSVGTVIYLRPGDTLSHWLVGIIAAGNILLAFDTIDLWFQSQVKSKYAAISRTTDSLVFSIVNVLLIQLRASLIAFAVATAAKGTIKTIGLSMSYGIDGLSLRNWSVSLSRAKFLLWESWPLFFSGLAIMIQAYIDQVMLGQMIGDAEVGQYSAAMKLIAVFGFVPMVICQSLAPAVSEAKLANNSLYFNRLENIYRLMFILFLLVSIPIFLWSSKIVIILFGQEYKEAGILLSLFAIRLFFTNFGVAKSLFITNESLFKYSMLTAIIGSLVNVILNYILIPHYGAVGALWATIASFGTTTFLIDLLYPRMYGNLLLMGKAVLYPWRLNFILKNLI</sequence>
<keyword evidence="4 5" id="KW-0472">Membrane</keyword>
<feature type="transmembrane region" description="Helical" evidence="5">
    <location>
        <begin position="225"/>
        <end position="246"/>
    </location>
</feature>
<keyword evidence="2 5" id="KW-0812">Transmembrane</keyword>
<feature type="transmembrane region" description="Helical" evidence="5">
    <location>
        <begin position="309"/>
        <end position="334"/>
    </location>
</feature>
<comment type="subcellular location">
    <subcellularLocation>
        <location evidence="1">Membrane</location>
        <topology evidence="1">Multi-pass membrane protein</topology>
    </subcellularLocation>
</comment>
<feature type="transmembrane region" description="Helical" evidence="5">
    <location>
        <begin position="398"/>
        <end position="419"/>
    </location>
</feature>
<feature type="transmembrane region" description="Helical" evidence="5">
    <location>
        <begin position="266"/>
        <end position="288"/>
    </location>
</feature>
<evidence type="ECO:0000256" key="3">
    <source>
        <dbReference type="ARBA" id="ARBA00022989"/>
    </source>
</evidence>
<feature type="transmembrane region" description="Helical" evidence="5">
    <location>
        <begin position="25"/>
        <end position="44"/>
    </location>
</feature>
<feature type="transmembrane region" description="Helical" evidence="5">
    <location>
        <begin position="56"/>
        <end position="78"/>
    </location>
</feature>
<name>A0A5A5RE66_MICAE</name>
<evidence type="ECO:0000256" key="2">
    <source>
        <dbReference type="ARBA" id="ARBA00022692"/>
    </source>
</evidence>
<evidence type="ECO:0000313" key="7">
    <source>
        <dbReference type="Proteomes" id="UP000324917"/>
    </source>
</evidence>
<dbReference type="Pfam" id="PF01943">
    <property type="entry name" value="Polysacc_synt"/>
    <property type="match status" value="1"/>
</dbReference>
<feature type="transmembrane region" description="Helical" evidence="5">
    <location>
        <begin position="167"/>
        <end position="189"/>
    </location>
</feature>
<dbReference type="EMBL" id="BHVP01000014">
    <property type="protein sequence ID" value="GCA74350.1"/>
    <property type="molecule type" value="Genomic_DNA"/>
</dbReference>
<dbReference type="RefSeq" id="WP_149986014.1">
    <property type="nucleotide sequence ID" value="NZ_BHVP01000014.1"/>
</dbReference>
<protein>
    <submittedName>
        <fullName evidence="6">Uncharacterized protein</fullName>
    </submittedName>
</protein>
<feature type="transmembrane region" description="Helical" evidence="5">
    <location>
        <begin position="370"/>
        <end position="392"/>
    </location>
</feature>
<keyword evidence="3 5" id="KW-1133">Transmembrane helix</keyword>
<feature type="transmembrane region" description="Helical" evidence="5">
    <location>
        <begin position="99"/>
        <end position="120"/>
    </location>
</feature>
<evidence type="ECO:0000256" key="4">
    <source>
        <dbReference type="ARBA" id="ARBA00023136"/>
    </source>
</evidence>
<evidence type="ECO:0000256" key="1">
    <source>
        <dbReference type="ARBA" id="ARBA00004141"/>
    </source>
</evidence>
<evidence type="ECO:0000313" key="6">
    <source>
        <dbReference type="EMBL" id="GCA74350.1"/>
    </source>
</evidence>
<feature type="transmembrane region" description="Helical" evidence="5">
    <location>
        <begin position="126"/>
        <end position="146"/>
    </location>
</feature>
<proteinExistence type="predicted"/>
<dbReference type="PANTHER" id="PTHR43424">
    <property type="entry name" value="LOCUS PUTATIVE PROTEIN 1-RELATED"/>
    <property type="match status" value="1"/>
</dbReference>
<feature type="transmembrane region" description="Helical" evidence="5">
    <location>
        <begin position="340"/>
        <end position="358"/>
    </location>
</feature>
<dbReference type="Proteomes" id="UP000324917">
    <property type="component" value="Unassembled WGS sequence"/>
</dbReference>
<organism evidence="6 7">
    <name type="scientific">Microcystis aeruginosa NIES-2520</name>
    <dbReference type="NCBI Taxonomy" id="2303982"/>
    <lineage>
        <taxon>Bacteria</taxon>
        <taxon>Bacillati</taxon>
        <taxon>Cyanobacteriota</taxon>
        <taxon>Cyanophyceae</taxon>
        <taxon>Oscillatoriophycideae</taxon>
        <taxon>Chroococcales</taxon>
        <taxon>Microcystaceae</taxon>
        <taxon>Microcystis</taxon>
    </lineage>
</organism>
<dbReference type="InterPro" id="IPR052556">
    <property type="entry name" value="PolySynth_Transporter"/>
</dbReference>
<comment type="caution">
    <text evidence="6">The sequence shown here is derived from an EMBL/GenBank/DDBJ whole genome shotgun (WGS) entry which is preliminary data.</text>
</comment>
<dbReference type="AlphaFoldDB" id="A0A5A5RE66"/>
<reference evidence="6 7" key="1">
    <citation type="submission" date="2018-09" db="EMBL/GenBank/DDBJ databases">
        <title>Evolutionary history of phycoerythrin pigmentation in the water bloom-forming cyanobacterium Microcystis aeruginosa.</title>
        <authorList>
            <person name="Tanabe Y."/>
            <person name="Tanabe Y."/>
            <person name="Yamaguchi H."/>
        </authorList>
    </citation>
    <scope>NUCLEOTIDE SEQUENCE [LARGE SCALE GENOMIC DNA]</scope>
    <source>
        <strain evidence="6 7">NIES-2520</strain>
    </source>
</reference>
<accession>A0A5A5RE66</accession>
<gene>
    <name evidence="6" type="ORF">MiTe_01175</name>
</gene>